<dbReference type="InterPro" id="IPR039355">
    <property type="entry name" value="Transcription_factor_GATA"/>
</dbReference>
<dbReference type="PROSITE" id="PS50114">
    <property type="entry name" value="GATA_ZN_FINGER_2"/>
    <property type="match status" value="1"/>
</dbReference>
<dbReference type="GO" id="GO:0045944">
    <property type="term" value="P:positive regulation of transcription by RNA polymerase II"/>
    <property type="evidence" value="ECO:0007669"/>
    <property type="project" value="TreeGrafter"/>
</dbReference>
<reference evidence="11" key="2">
    <citation type="submission" date="2013-05" db="EMBL/GenBank/DDBJ databases">
        <title>The genome and transcriptome of Haemonchus contortus: a key model parasite for drug and vaccine discovery.</title>
        <authorList>
            <person name="Laing R."/>
            <person name="Kikuchi T."/>
            <person name="Martinelli A."/>
            <person name="Tsai I.J."/>
            <person name="Beech R.N."/>
            <person name="Redman E."/>
            <person name="Holroyd N."/>
            <person name="Bartley D.J."/>
            <person name="Beasley H."/>
            <person name="Britton C."/>
            <person name="Curran D."/>
            <person name="Devaney E."/>
            <person name="Gilabert A."/>
            <person name="Jackson F."/>
            <person name="Hunt M."/>
            <person name="Johnston S."/>
            <person name="Kryukov I."/>
            <person name="Li K."/>
            <person name="Morrison A.A."/>
            <person name="Reid A.J."/>
            <person name="Sargison N."/>
            <person name="Saunders G."/>
            <person name="Wasmuth J.D."/>
            <person name="Wolstenholme A."/>
            <person name="Berriman M."/>
            <person name="Gilleard J.S."/>
            <person name="Cotton J.A."/>
        </authorList>
    </citation>
    <scope>NUCLEOTIDE SEQUENCE [LARGE SCALE GENOMIC DNA]</scope>
    <source>
        <strain evidence="11">ISE/inbred ISE</strain>
    </source>
</reference>
<comment type="caution">
    <text evidence="11">The sequence shown here is derived from an EMBL/GenBank/DDBJ whole genome shotgun (WGS) entry which is preliminary data.</text>
</comment>
<evidence type="ECO:0000256" key="1">
    <source>
        <dbReference type="ARBA" id="ARBA00004123"/>
    </source>
</evidence>
<name>W6N9L9_HAECO</name>
<dbReference type="FunFam" id="3.30.50.10:FF:000045">
    <property type="entry name" value="Transcription factor elt-7"/>
    <property type="match status" value="1"/>
</dbReference>
<dbReference type="PANTHER" id="PTHR10071">
    <property type="entry name" value="TRANSCRIPTION FACTOR GATA FAMILY MEMBER"/>
    <property type="match status" value="1"/>
</dbReference>
<dbReference type="EMBL" id="CAVP010051548">
    <property type="protein sequence ID" value="CDL93640.1"/>
    <property type="molecule type" value="Genomic_DNA"/>
</dbReference>
<dbReference type="InterPro" id="IPR000679">
    <property type="entry name" value="Znf_GATA"/>
</dbReference>
<comment type="subcellular location">
    <subcellularLocation>
        <location evidence="1">Nucleus</location>
    </subcellularLocation>
</comment>
<feature type="region of interest" description="Disordered" evidence="9">
    <location>
        <begin position="294"/>
        <end position="325"/>
    </location>
</feature>
<sequence length="325" mass="36335">MIRDIVNACYWPGPCCSANVVVPDTMCDTAFQIDHGFPNAAAGGCSVSSGPFDYRQTDIEMDSLMQTIQENPNFYDSATFLPPSLPMTTLQGGGYEDNYGVNEQPRMFTTEYAYNQKYPPTTQTPVGSPDPAAQGQVPAQFEEFSLATQLPRLNDYNGAYIVPDTTPAMVDSTKFQSFEPYSAQYFFTTPPDTPPNMYPPLQQLPAQPTTCVRQPASSDPDPTPTIRKLLQQKKKRIAAVPCHINSVCTTCHTRTTSLWRRNHLGEIECNACNLYFRKNNCKRPVTLRKDEIMKRKRKPRLESTQSSSTTAMTSTSMDIKPELFA</sequence>
<keyword evidence="5" id="KW-0805">Transcription regulation</keyword>
<dbReference type="SUPFAM" id="SSF57716">
    <property type="entry name" value="Glucocorticoid receptor-like (DNA-binding domain)"/>
    <property type="match status" value="1"/>
</dbReference>
<feature type="domain" description="GATA-type" evidence="10">
    <location>
        <begin position="248"/>
        <end position="295"/>
    </location>
</feature>
<evidence type="ECO:0000256" key="4">
    <source>
        <dbReference type="ARBA" id="ARBA00022833"/>
    </source>
</evidence>
<feature type="compositionally biased region" description="Low complexity" evidence="9">
    <location>
        <begin position="303"/>
        <end position="316"/>
    </location>
</feature>
<dbReference type="SMART" id="SM00401">
    <property type="entry name" value="ZnF_GATA"/>
    <property type="match status" value="1"/>
</dbReference>
<dbReference type="GO" id="GO:0000981">
    <property type="term" value="F:DNA-binding transcription factor activity, RNA polymerase II-specific"/>
    <property type="evidence" value="ECO:0007669"/>
    <property type="project" value="TreeGrafter"/>
</dbReference>
<dbReference type="GO" id="GO:0005634">
    <property type="term" value="C:nucleus"/>
    <property type="evidence" value="ECO:0007669"/>
    <property type="project" value="UniProtKB-SubCell"/>
</dbReference>
<dbReference type="GO" id="GO:0000978">
    <property type="term" value="F:RNA polymerase II cis-regulatory region sequence-specific DNA binding"/>
    <property type="evidence" value="ECO:0007669"/>
    <property type="project" value="TreeGrafter"/>
</dbReference>
<keyword evidence="6" id="KW-0804">Transcription</keyword>
<reference evidence="11" key="1">
    <citation type="submission" date="2013-03" db="EMBL/GenBank/DDBJ databases">
        <authorList>
            <person name="Aslett M."/>
        </authorList>
    </citation>
    <scope>NUCLEOTIDE SEQUENCE [LARGE SCALE GENOMIC DNA]</scope>
    <source>
        <strain evidence="11">ISE/inbred ISE</strain>
    </source>
</reference>
<gene>
    <name evidence="11" type="ORF">HCOI_00096800</name>
</gene>
<organism evidence="11">
    <name type="scientific">Haemonchus contortus</name>
    <name type="common">Barber pole worm</name>
    <dbReference type="NCBI Taxonomy" id="6289"/>
    <lineage>
        <taxon>Eukaryota</taxon>
        <taxon>Metazoa</taxon>
        <taxon>Ecdysozoa</taxon>
        <taxon>Nematoda</taxon>
        <taxon>Chromadorea</taxon>
        <taxon>Rhabditida</taxon>
        <taxon>Rhabditina</taxon>
        <taxon>Rhabditomorpha</taxon>
        <taxon>Strongyloidea</taxon>
        <taxon>Trichostrongylidae</taxon>
        <taxon>Haemonchus</taxon>
    </lineage>
</organism>
<dbReference type="PANTHER" id="PTHR10071:SF281">
    <property type="entry name" value="BOX A-BINDING FACTOR-RELATED"/>
    <property type="match status" value="1"/>
</dbReference>
<dbReference type="GO" id="GO:0000122">
    <property type="term" value="P:negative regulation of transcription by RNA polymerase II"/>
    <property type="evidence" value="ECO:0007669"/>
    <property type="project" value="TreeGrafter"/>
</dbReference>
<keyword evidence="4" id="KW-0862">Zinc</keyword>
<dbReference type="AlphaFoldDB" id="W6N9L9"/>
<proteinExistence type="predicted"/>
<evidence type="ECO:0000256" key="5">
    <source>
        <dbReference type="ARBA" id="ARBA00023015"/>
    </source>
</evidence>
<dbReference type="CDD" id="cd00202">
    <property type="entry name" value="ZnF_GATA"/>
    <property type="match status" value="1"/>
</dbReference>
<evidence type="ECO:0000256" key="9">
    <source>
        <dbReference type="SAM" id="MobiDB-lite"/>
    </source>
</evidence>
<dbReference type="GO" id="GO:0008270">
    <property type="term" value="F:zinc ion binding"/>
    <property type="evidence" value="ECO:0007669"/>
    <property type="project" value="UniProtKB-KW"/>
</dbReference>
<dbReference type="InterPro" id="IPR013088">
    <property type="entry name" value="Znf_NHR/GATA"/>
</dbReference>
<evidence type="ECO:0000256" key="6">
    <source>
        <dbReference type="ARBA" id="ARBA00023163"/>
    </source>
</evidence>
<dbReference type="Gene3D" id="3.30.50.10">
    <property type="entry name" value="Erythroid Transcription Factor GATA-1, subunit A"/>
    <property type="match status" value="1"/>
</dbReference>
<evidence type="ECO:0000259" key="10">
    <source>
        <dbReference type="PROSITE" id="PS50114"/>
    </source>
</evidence>
<keyword evidence="7" id="KW-0539">Nucleus</keyword>
<dbReference type="PRINTS" id="PR00619">
    <property type="entry name" value="GATAZNFINGER"/>
</dbReference>
<keyword evidence="3 8" id="KW-0863">Zinc-finger</keyword>
<evidence type="ECO:0000256" key="2">
    <source>
        <dbReference type="ARBA" id="ARBA00022723"/>
    </source>
</evidence>
<evidence type="ECO:0000256" key="7">
    <source>
        <dbReference type="ARBA" id="ARBA00023242"/>
    </source>
</evidence>
<accession>W6N9L9</accession>
<evidence type="ECO:0000313" key="11">
    <source>
        <dbReference type="EMBL" id="CDL93640.1"/>
    </source>
</evidence>
<dbReference type="Pfam" id="PF00320">
    <property type="entry name" value="GATA"/>
    <property type="match status" value="1"/>
</dbReference>
<keyword evidence="2" id="KW-0479">Metal-binding</keyword>
<dbReference type="PROSITE" id="PS00344">
    <property type="entry name" value="GATA_ZN_FINGER_1"/>
    <property type="match status" value="1"/>
</dbReference>
<dbReference type="GO" id="GO:0045165">
    <property type="term" value="P:cell fate commitment"/>
    <property type="evidence" value="ECO:0007669"/>
    <property type="project" value="TreeGrafter"/>
</dbReference>
<evidence type="ECO:0000256" key="3">
    <source>
        <dbReference type="ARBA" id="ARBA00022771"/>
    </source>
</evidence>
<protein>
    <submittedName>
        <fullName evidence="11">Zinc finger domain containing protein</fullName>
    </submittedName>
</protein>
<evidence type="ECO:0000256" key="8">
    <source>
        <dbReference type="PROSITE-ProRule" id="PRU00094"/>
    </source>
</evidence>